<sequence length="113" mass="13442">MNERLVDIIIREIVSGLPPEDRDLYQYVTNIEDRLAQQSETSDQFMSLLVKHSPHKQAAEKFSLGVTETYQRMQMIEREINKLVEERRTRMKWVDLTDRLDANGKRQLFLFIS</sequence>
<gene>
    <name evidence="1" type="ORF">FZD51_01505</name>
</gene>
<dbReference type="RefSeq" id="WP_148973120.1">
    <property type="nucleotide sequence ID" value="NZ_VTER01000001.1"/>
</dbReference>
<protein>
    <submittedName>
        <fullName evidence="1">Uncharacterized protein</fullName>
    </submittedName>
</protein>
<dbReference type="EMBL" id="VTER01000001">
    <property type="protein sequence ID" value="TYS52140.1"/>
    <property type="molecule type" value="Genomic_DNA"/>
</dbReference>
<dbReference type="AlphaFoldDB" id="A0A5D4RMD6"/>
<evidence type="ECO:0000313" key="1">
    <source>
        <dbReference type="EMBL" id="TYS52140.1"/>
    </source>
</evidence>
<evidence type="ECO:0000313" key="2">
    <source>
        <dbReference type="Proteomes" id="UP000322139"/>
    </source>
</evidence>
<organism evidence="1 2">
    <name type="scientific">Bacillus infantis</name>
    <dbReference type="NCBI Taxonomy" id="324767"/>
    <lineage>
        <taxon>Bacteria</taxon>
        <taxon>Bacillati</taxon>
        <taxon>Bacillota</taxon>
        <taxon>Bacilli</taxon>
        <taxon>Bacillales</taxon>
        <taxon>Bacillaceae</taxon>
        <taxon>Bacillus</taxon>
    </lineage>
</organism>
<name>A0A5D4RMD6_9BACI</name>
<accession>A0A5D4RMD6</accession>
<reference evidence="1 2" key="1">
    <citation type="submission" date="2019-08" db="EMBL/GenBank/DDBJ databases">
        <title>Bacillus genomes from the desert of Cuatro Cienegas, Coahuila.</title>
        <authorList>
            <person name="Olmedo-Alvarez G."/>
        </authorList>
    </citation>
    <scope>NUCLEOTIDE SEQUENCE [LARGE SCALE GENOMIC DNA]</scope>
    <source>
        <strain evidence="1 2">CH446_14T</strain>
    </source>
</reference>
<comment type="caution">
    <text evidence="1">The sequence shown here is derived from an EMBL/GenBank/DDBJ whole genome shotgun (WGS) entry which is preliminary data.</text>
</comment>
<proteinExistence type="predicted"/>
<dbReference type="Proteomes" id="UP000322139">
    <property type="component" value="Unassembled WGS sequence"/>
</dbReference>